<evidence type="ECO:0000313" key="8">
    <source>
        <dbReference type="EMBL" id="AWT57079.1"/>
    </source>
</evidence>
<dbReference type="AlphaFoldDB" id="A0A2U9PZ25"/>
<dbReference type="EMBL" id="CP027541">
    <property type="protein sequence ID" value="AWT57079.1"/>
    <property type="molecule type" value="Genomic_DNA"/>
</dbReference>
<sequence>MPFSLYPLAVAVFAMGTSEFMLAGLVPDIAADLGVSIGPAGLLTSAFAVGMVVGAPSMAALTRRWRARVSLSAFLLTFTLVHVLGAVTTSFGVLLVTRLVAAVANAGFLAVALSTAAALVPAGRQGRGLAVLLAGTTLATIAGVPGGAVLGTMLGWRATFWAIALLCLPAVVGIATALPAGAGRAGSPVAGASLRDELAQLGRKRLALAMLLAALVNAGTFATFTFLAPIVTESAGLGRLWVSVVLLLLGFGSFIGVTVAGRLSDTRPGIVIGAGGPALLAGWAALALLSSQPVALLPLAFVQGALSFAVGSTLITRVLYEASAAPTMGGAYATAALNVGAAGGPVAAAAALGIHANVVAPVWVSSVMVALALLIAVPMLKIVAPRPNPATSTPPLGGNCG</sequence>
<evidence type="ECO:0000256" key="2">
    <source>
        <dbReference type="ARBA" id="ARBA00022475"/>
    </source>
</evidence>
<dbReference type="PANTHER" id="PTHR43124:SF3">
    <property type="entry name" value="CHLORAMPHENICOL EFFLUX PUMP RV0191"/>
    <property type="match status" value="1"/>
</dbReference>
<dbReference type="Pfam" id="PF07690">
    <property type="entry name" value="MFS_1"/>
    <property type="match status" value="1"/>
</dbReference>
<comment type="subcellular location">
    <subcellularLocation>
        <location evidence="1">Cell membrane</location>
        <topology evidence="1">Multi-pass membrane protein</topology>
    </subcellularLocation>
</comment>
<evidence type="ECO:0000256" key="4">
    <source>
        <dbReference type="ARBA" id="ARBA00022989"/>
    </source>
</evidence>
<evidence type="ECO:0000313" key="9">
    <source>
        <dbReference type="Proteomes" id="UP000011200"/>
    </source>
</evidence>
<dbReference type="NCBIfam" id="NF033135">
    <property type="entry name" value="cmx_cmrA"/>
    <property type="match status" value="1"/>
</dbReference>
<dbReference type="InterPro" id="IPR036259">
    <property type="entry name" value="MFS_trans_sf"/>
</dbReference>
<feature type="domain" description="Major facilitator superfamily (MFS) profile" evidence="7">
    <location>
        <begin position="4"/>
        <end position="384"/>
    </location>
</feature>
<feature type="transmembrane region" description="Helical" evidence="6">
    <location>
        <begin position="240"/>
        <end position="263"/>
    </location>
</feature>
<dbReference type="Gene3D" id="1.20.1250.20">
    <property type="entry name" value="MFS general substrate transporter like domains"/>
    <property type="match status" value="1"/>
</dbReference>
<dbReference type="GO" id="GO:0005886">
    <property type="term" value="C:plasma membrane"/>
    <property type="evidence" value="ECO:0007669"/>
    <property type="project" value="UniProtKB-SubCell"/>
</dbReference>
<protein>
    <submittedName>
        <fullName evidence="8">Chloramphenicol resistance protein</fullName>
    </submittedName>
</protein>
<feature type="transmembrane region" description="Helical" evidence="6">
    <location>
        <begin position="332"/>
        <end position="354"/>
    </location>
</feature>
<proteinExistence type="predicted"/>
<reference evidence="9" key="2">
    <citation type="submission" date="2018-03" db="EMBL/GenBank/DDBJ databases">
        <authorList>
            <person name="Derbyshire K."/>
            <person name="Gray T.A."/>
            <person name="Champion M."/>
        </authorList>
    </citation>
    <scope>NUCLEOTIDE SEQUENCE [LARGE SCALE GENOMIC DNA]</scope>
    <source>
        <strain evidence="9">MKD8</strain>
    </source>
</reference>
<feature type="transmembrane region" description="Helical" evidence="6">
    <location>
        <begin position="295"/>
        <end position="320"/>
    </location>
</feature>
<dbReference type="CDD" id="cd17324">
    <property type="entry name" value="MFS_NepI_like"/>
    <property type="match status" value="1"/>
</dbReference>
<dbReference type="PANTHER" id="PTHR43124">
    <property type="entry name" value="PURINE EFFLUX PUMP PBUE"/>
    <property type="match status" value="1"/>
</dbReference>
<keyword evidence="3 6" id="KW-0812">Transmembrane</keyword>
<keyword evidence="5 6" id="KW-0472">Membrane</keyword>
<name>A0A2U9PZ25_MYCSE</name>
<dbReference type="InterPro" id="IPR011701">
    <property type="entry name" value="MFS"/>
</dbReference>
<evidence type="ECO:0000256" key="1">
    <source>
        <dbReference type="ARBA" id="ARBA00004651"/>
    </source>
</evidence>
<feature type="transmembrane region" description="Helical" evidence="6">
    <location>
        <begin position="41"/>
        <end position="61"/>
    </location>
</feature>
<gene>
    <name evidence="8" type="ORF">D806_061410</name>
</gene>
<dbReference type="SUPFAM" id="SSF103473">
    <property type="entry name" value="MFS general substrate transporter"/>
    <property type="match status" value="1"/>
</dbReference>
<feature type="transmembrane region" description="Helical" evidence="6">
    <location>
        <begin position="129"/>
        <end position="154"/>
    </location>
</feature>
<evidence type="ECO:0000259" key="7">
    <source>
        <dbReference type="PROSITE" id="PS50850"/>
    </source>
</evidence>
<feature type="transmembrane region" description="Helical" evidence="6">
    <location>
        <begin position="160"/>
        <end position="185"/>
    </location>
</feature>
<dbReference type="GO" id="GO:0022857">
    <property type="term" value="F:transmembrane transporter activity"/>
    <property type="evidence" value="ECO:0007669"/>
    <property type="project" value="InterPro"/>
</dbReference>
<dbReference type="PROSITE" id="PS50850">
    <property type="entry name" value="MFS"/>
    <property type="match status" value="1"/>
</dbReference>
<dbReference type="RefSeq" id="WP_036453990.1">
    <property type="nucleotide sequence ID" value="NZ_CP027541.1"/>
</dbReference>
<feature type="transmembrane region" description="Helical" evidence="6">
    <location>
        <begin position="102"/>
        <end position="122"/>
    </location>
</feature>
<reference evidence="8 9" key="1">
    <citation type="journal article" date="2013" name="Genome Announc.">
        <title>Draft genome sequence of MKD8, a conjugal recipient Mycobacterium smegmatis strain.</title>
        <authorList>
            <person name="Gray T.A."/>
            <person name="Palumbo M.J."/>
            <person name="Derbyshire K.M."/>
        </authorList>
    </citation>
    <scope>NUCLEOTIDE SEQUENCE [LARGE SCALE GENOMIC DNA]</scope>
    <source>
        <strain evidence="8 9">MKD8</strain>
    </source>
</reference>
<dbReference type="Proteomes" id="UP000011200">
    <property type="component" value="Chromosome"/>
</dbReference>
<feature type="transmembrane region" description="Helical" evidence="6">
    <location>
        <begin position="206"/>
        <end position="228"/>
    </location>
</feature>
<evidence type="ECO:0000256" key="5">
    <source>
        <dbReference type="ARBA" id="ARBA00023136"/>
    </source>
</evidence>
<feature type="transmembrane region" description="Helical" evidence="6">
    <location>
        <begin position="270"/>
        <end position="289"/>
    </location>
</feature>
<evidence type="ECO:0000256" key="3">
    <source>
        <dbReference type="ARBA" id="ARBA00022692"/>
    </source>
</evidence>
<keyword evidence="4 6" id="KW-1133">Transmembrane helix</keyword>
<keyword evidence="2" id="KW-1003">Cell membrane</keyword>
<dbReference type="InterPro" id="IPR020846">
    <property type="entry name" value="MFS_dom"/>
</dbReference>
<feature type="transmembrane region" description="Helical" evidence="6">
    <location>
        <begin position="360"/>
        <end position="380"/>
    </location>
</feature>
<organism evidence="8 9">
    <name type="scientific">Mycolicibacterium smegmatis (strain MKD8)</name>
    <name type="common">Mycobacterium smegmatis</name>
    <dbReference type="NCBI Taxonomy" id="1214915"/>
    <lineage>
        <taxon>Bacteria</taxon>
        <taxon>Bacillati</taxon>
        <taxon>Actinomycetota</taxon>
        <taxon>Actinomycetes</taxon>
        <taxon>Mycobacteriales</taxon>
        <taxon>Mycobacteriaceae</taxon>
        <taxon>Mycolicibacterium</taxon>
    </lineage>
</organism>
<feature type="transmembrane region" description="Helical" evidence="6">
    <location>
        <begin position="73"/>
        <end position="96"/>
    </location>
</feature>
<dbReference type="InterPro" id="IPR050189">
    <property type="entry name" value="MFS_Efflux_Transporters"/>
</dbReference>
<accession>A0A2U9PZ25</accession>
<evidence type="ECO:0000256" key="6">
    <source>
        <dbReference type="SAM" id="Phobius"/>
    </source>
</evidence>